<evidence type="ECO:0000313" key="2">
    <source>
        <dbReference type="Proteomes" id="UP000823904"/>
    </source>
</evidence>
<protein>
    <recommendedName>
        <fullName evidence="3">Stathmin-1-A</fullName>
    </recommendedName>
</protein>
<dbReference type="EMBL" id="DWWD01000010">
    <property type="protein sequence ID" value="HJC49330.1"/>
    <property type="molecule type" value="Genomic_DNA"/>
</dbReference>
<evidence type="ECO:0008006" key="3">
    <source>
        <dbReference type="Google" id="ProtNLM"/>
    </source>
</evidence>
<accession>A0A9D2PEK1</accession>
<sequence length="121" mass="14126">MGLLKEEQEAYLSVCGQHDYDLLTGKKKMTQEDFERITYITNALGYSSYTQLLIGKHLDLACSEADCIDREVDILADYPDYYDAEQVIEKAEKWLSDFISQVPPEKQDFYRRLIKENTEII</sequence>
<organism evidence="1 2">
    <name type="scientific">Candidatus Anaerostipes avistercoris</name>
    <dbReference type="NCBI Taxonomy" id="2838462"/>
    <lineage>
        <taxon>Bacteria</taxon>
        <taxon>Bacillati</taxon>
        <taxon>Bacillota</taxon>
        <taxon>Clostridia</taxon>
        <taxon>Lachnospirales</taxon>
        <taxon>Lachnospiraceae</taxon>
        <taxon>Anaerostipes</taxon>
    </lineage>
</organism>
<reference evidence="1" key="1">
    <citation type="journal article" date="2021" name="PeerJ">
        <title>Extensive microbial diversity within the chicken gut microbiome revealed by metagenomics and culture.</title>
        <authorList>
            <person name="Gilroy R."/>
            <person name="Ravi A."/>
            <person name="Getino M."/>
            <person name="Pursley I."/>
            <person name="Horton D.L."/>
            <person name="Alikhan N.F."/>
            <person name="Baker D."/>
            <person name="Gharbi K."/>
            <person name="Hall N."/>
            <person name="Watson M."/>
            <person name="Adriaenssens E.M."/>
            <person name="Foster-Nyarko E."/>
            <person name="Jarju S."/>
            <person name="Secka A."/>
            <person name="Antonio M."/>
            <person name="Oren A."/>
            <person name="Chaudhuri R.R."/>
            <person name="La Ragione R."/>
            <person name="Hildebrand F."/>
            <person name="Pallen M.J."/>
        </authorList>
    </citation>
    <scope>NUCLEOTIDE SEQUENCE</scope>
    <source>
        <strain evidence="1">ChiSjej3B21-8574</strain>
    </source>
</reference>
<evidence type="ECO:0000313" key="1">
    <source>
        <dbReference type="EMBL" id="HJC49330.1"/>
    </source>
</evidence>
<gene>
    <name evidence="1" type="ORF">H9754_01900</name>
</gene>
<name>A0A9D2PEK1_9FIRM</name>
<reference evidence="1" key="2">
    <citation type="submission" date="2021-04" db="EMBL/GenBank/DDBJ databases">
        <authorList>
            <person name="Gilroy R."/>
        </authorList>
    </citation>
    <scope>NUCLEOTIDE SEQUENCE</scope>
    <source>
        <strain evidence="1">ChiSjej3B21-8574</strain>
    </source>
</reference>
<comment type="caution">
    <text evidence="1">The sequence shown here is derived from an EMBL/GenBank/DDBJ whole genome shotgun (WGS) entry which is preliminary data.</text>
</comment>
<dbReference type="Proteomes" id="UP000823904">
    <property type="component" value="Unassembled WGS sequence"/>
</dbReference>
<proteinExistence type="predicted"/>
<dbReference type="AlphaFoldDB" id="A0A9D2PEK1"/>